<comment type="caution">
    <text evidence="1">The sequence shown here is derived from an EMBL/GenBank/DDBJ whole genome shotgun (WGS) entry which is preliminary data.</text>
</comment>
<dbReference type="RefSeq" id="XP_062739446.1">
    <property type="nucleotide sequence ID" value="XM_062884313.1"/>
</dbReference>
<reference evidence="1 2" key="1">
    <citation type="journal article" date="2023" name="bioRxiv">
        <title>High-quality genome assemblies of four members of thePodospora anserinaspecies complex.</title>
        <authorList>
            <person name="Ament-Velasquez S.L."/>
            <person name="Vogan A.A."/>
            <person name="Wallerman O."/>
            <person name="Hartmann F."/>
            <person name="Gautier V."/>
            <person name="Silar P."/>
            <person name="Giraud T."/>
            <person name="Johannesson H."/>
        </authorList>
    </citation>
    <scope>NUCLEOTIDE SEQUENCE [LARGE SCALE GENOMIC DNA]</scope>
    <source>
        <strain evidence="1 2">CBS 415.72m</strain>
    </source>
</reference>
<proteinExistence type="predicted"/>
<evidence type="ECO:0000313" key="2">
    <source>
        <dbReference type="Proteomes" id="UP001323405"/>
    </source>
</evidence>
<protein>
    <submittedName>
        <fullName evidence="1">Uncharacterized protein</fullName>
    </submittedName>
</protein>
<keyword evidence="2" id="KW-1185">Reference proteome</keyword>
<evidence type="ECO:0000313" key="1">
    <source>
        <dbReference type="EMBL" id="KAK4650471.1"/>
    </source>
</evidence>
<organism evidence="1 2">
    <name type="scientific">Podospora pseudocomata</name>
    <dbReference type="NCBI Taxonomy" id="2093779"/>
    <lineage>
        <taxon>Eukaryota</taxon>
        <taxon>Fungi</taxon>
        <taxon>Dikarya</taxon>
        <taxon>Ascomycota</taxon>
        <taxon>Pezizomycotina</taxon>
        <taxon>Sordariomycetes</taxon>
        <taxon>Sordariomycetidae</taxon>
        <taxon>Sordariales</taxon>
        <taxon>Podosporaceae</taxon>
        <taxon>Podospora</taxon>
    </lineage>
</organism>
<dbReference type="Proteomes" id="UP001323405">
    <property type="component" value="Unassembled WGS sequence"/>
</dbReference>
<sequence>MAQQGTDTADILLLHGLTTKTRGPSTRAKRVLCVQLLHLAGNLDPDRSDGAVVKRLKEVKERASILHNHRPAASHFSICLQRGVSLGTVGG</sequence>
<gene>
    <name evidence="1" type="ORF">QC762_0110340</name>
</gene>
<dbReference type="GeneID" id="87904140"/>
<accession>A0ABR0G477</accession>
<dbReference type="EMBL" id="JAFFHA010000009">
    <property type="protein sequence ID" value="KAK4650471.1"/>
    <property type="molecule type" value="Genomic_DNA"/>
</dbReference>
<name>A0ABR0G477_9PEZI</name>